<keyword evidence="1" id="KW-1133">Transmembrane helix</keyword>
<gene>
    <name evidence="2" type="ORF">KLA_13881</name>
</gene>
<dbReference type="EMBL" id="ARZX01000020">
    <property type="protein sequence ID" value="EWH12596.1"/>
    <property type="molecule type" value="Genomic_DNA"/>
</dbReference>
<reference evidence="2 3" key="1">
    <citation type="journal article" date="2014" name="Genome Announc.">
        <title>Draft Genome Sequence of the Carrageenan-Degrading Bacterium Cellulophaga sp. Strain KL-A, Isolated from Decaying Marine Algae.</title>
        <authorList>
            <person name="Shan D."/>
            <person name="Ying J."/>
            <person name="Li X."/>
            <person name="Gao Z."/>
            <person name="Wei G."/>
            <person name="Shao Z."/>
        </authorList>
    </citation>
    <scope>NUCLEOTIDE SEQUENCE [LARGE SCALE GENOMIC DNA]</scope>
    <source>
        <strain evidence="2 3">KL-A</strain>
    </source>
</reference>
<dbReference type="RefSeq" id="WP_034646448.1">
    <property type="nucleotide sequence ID" value="NZ_ARZX01000020.1"/>
</dbReference>
<evidence type="ECO:0008006" key="4">
    <source>
        <dbReference type="Google" id="ProtNLM"/>
    </source>
</evidence>
<keyword evidence="3" id="KW-1185">Reference proteome</keyword>
<organism evidence="2 3">
    <name type="scientific">Cellulophaga geojensis KL-A</name>
    <dbReference type="NCBI Taxonomy" id="1328323"/>
    <lineage>
        <taxon>Bacteria</taxon>
        <taxon>Pseudomonadati</taxon>
        <taxon>Bacteroidota</taxon>
        <taxon>Flavobacteriia</taxon>
        <taxon>Flavobacteriales</taxon>
        <taxon>Flavobacteriaceae</taxon>
        <taxon>Cellulophaga</taxon>
    </lineage>
</organism>
<evidence type="ECO:0000313" key="3">
    <source>
        <dbReference type="Proteomes" id="UP000019275"/>
    </source>
</evidence>
<protein>
    <recommendedName>
        <fullName evidence="4">Secreted protein</fullName>
    </recommendedName>
</protein>
<comment type="caution">
    <text evidence="2">The sequence shown here is derived from an EMBL/GenBank/DDBJ whole genome shotgun (WGS) entry which is preliminary data.</text>
</comment>
<name>A0ABP3B546_9FLAO</name>
<keyword evidence="1" id="KW-0812">Transmembrane</keyword>
<accession>A0ABP3B546</accession>
<feature type="transmembrane region" description="Helical" evidence="1">
    <location>
        <begin position="7"/>
        <end position="24"/>
    </location>
</feature>
<evidence type="ECO:0000313" key="2">
    <source>
        <dbReference type="EMBL" id="EWH12596.1"/>
    </source>
</evidence>
<keyword evidence="1" id="KW-0472">Membrane</keyword>
<dbReference type="Proteomes" id="UP000019275">
    <property type="component" value="Unassembled WGS sequence"/>
</dbReference>
<evidence type="ECO:0000256" key="1">
    <source>
        <dbReference type="SAM" id="Phobius"/>
    </source>
</evidence>
<proteinExistence type="predicted"/>
<sequence>MSYKLKSLVYFSCLVVAIFAYVQVDNENVLEENNNTVELQNIEENTNSNDLIVQLSEEE</sequence>